<keyword evidence="5" id="KW-0812">Transmembrane</keyword>
<keyword evidence="8" id="KW-1185">Reference proteome</keyword>
<keyword evidence="5" id="KW-0472">Membrane</keyword>
<dbReference type="InterPro" id="IPR016187">
    <property type="entry name" value="CTDL_fold"/>
</dbReference>
<reference evidence="7" key="2">
    <citation type="submission" date="2025-09" db="UniProtKB">
        <authorList>
            <consortium name="Ensembl"/>
        </authorList>
    </citation>
    <scope>IDENTIFICATION</scope>
</reference>
<dbReference type="Gene3D" id="1.20.5.400">
    <property type="match status" value="2"/>
</dbReference>
<dbReference type="SUPFAM" id="SSF56436">
    <property type="entry name" value="C-type lectin-like"/>
    <property type="match status" value="1"/>
</dbReference>
<dbReference type="PROSITE" id="PS00615">
    <property type="entry name" value="C_TYPE_LECTIN_1"/>
    <property type="match status" value="1"/>
</dbReference>
<dbReference type="GO" id="GO:0030246">
    <property type="term" value="F:carbohydrate binding"/>
    <property type="evidence" value="ECO:0007669"/>
    <property type="project" value="UniProtKB-KW"/>
</dbReference>
<dbReference type="GeneTree" id="ENSGT01020000230338"/>
<evidence type="ECO:0000256" key="5">
    <source>
        <dbReference type="SAM" id="Phobius"/>
    </source>
</evidence>
<dbReference type="AlphaFoldDB" id="A0A673YTN4"/>
<evidence type="ECO:0000259" key="6">
    <source>
        <dbReference type="PROSITE" id="PS50041"/>
    </source>
</evidence>
<organism evidence="7 8">
    <name type="scientific">Salmo trutta</name>
    <name type="common">Brown trout</name>
    <dbReference type="NCBI Taxonomy" id="8032"/>
    <lineage>
        <taxon>Eukaryota</taxon>
        <taxon>Metazoa</taxon>
        <taxon>Chordata</taxon>
        <taxon>Craniata</taxon>
        <taxon>Vertebrata</taxon>
        <taxon>Euteleostomi</taxon>
        <taxon>Actinopterygii</taxon>
        <taxon>Neopterygii</taxon>
        <taxon>Teleostei</taxon>
        <taxon>Protacanthopterygii</taxon>
        <taxon>Salmoniformes</taxon>
        <taxon>Salmonidae</taxon>
        <taxon>Salmoninae</taxon>
        <taxon>Salmo</taxon>
    </lineage>
</organism>
<feature type="compositionally biased region" description="Basic and acidic residues" evidence="4">
    <location>
        <begin position="38"/>
        <end position="50"/>
    </location>
</feature>
<dbReference type="Proteomes" id="UP000472277">
    <property type="component" value="Chromosome 4"/>
</dbReference>
<accession>A0A673YTN4</accession>
<sequence>MSEAIYAMPDMTKKVKFDRSKAEERIVDIYVGADTLRDHETSTKTEDVEHTSTNGPGDQHTEPDSTGKRPFLAVAVCLGLLCVLLLAGIIGQSVHCRQQTRYNLSKEGDVLQTRHNNLTKERDQLQTRHNNLTKERDQLQTRHNNLTKERDQLQTRYNNLTKERDQLQREKDDFMEKSSNPSWNKFESCWYFVSTERKTWSESRKDCVARGADLVIINSREEQRFLFALNKRVWIGLTDRETEGSWKWVDGTPLNTRYWVNNQPNNGGSVSTFPGEDCVGLRDGQGQPEKTWNDLNCAEKLNWICELCNNNLL</sequence>
<dbReference type="PANTHER" id="PTHR22803">
    <property type="entry name" value="MANNOSE, PHOSPHOLIPASE, LECTIN RECEPTOR RELATED"/>
    <property type="match status" value="1"/>
</dbReference>
<dbReference type="InterPro" id="IPR050111">
    <property type="entry name" value="C-type_lectin/snaclec_domain"/>
</dbReference>
<dbReference type="Gene3D" id="3.10.100.10">
    <property type="entry name" value="Mannose-Binding Protein A, subunit A"/>
    <property type="match status" value="1"/>
</dbReference>
<dbReference type="SMART" id="SM00034">
    <property type="entry name" value="CLECT"/>
    <property type="match status" value="1"/>
</dbReference>
<dbReference type="InterPro" id="IPR001304">
    <property type="entry name" value="C-type_lectin-like"/>
</dbReference>
<dbReference type="InterPro" id="IPR018378">
    <property type="entry name" value="C-type_lectin_CS"/>
</dbReference>
<feature type="domain" description="C-type lectin" evidence="6">
    <location>
        <begin position="189"/>
        <end position="306"/>
    </location>
</feature>
<dbReference type="InterPro" id="IPR033989">
    <property type="entry name" value="CD209-like_CTLD"/>
</dbReference>
<reference evidence="7" key="1">
    <citation type="submission" date="2025-08" db="UniProtKB">
        <authorList>
            <consortium name="Ensembl"/>
        </authorList>
    </citation>
    <scope>IDENTIFICATION</scope>
</reference>
<dbReference type="CDD" id="cd03590">
    <property type="entry name" value="CLECT_DC-SIGN_like"/>
    <property type="match status" value="1"/>
</dbReference>
<feature type="coiled-coil region" evidence="3">
    <location>
        <begin position="115"/>
        <end position="177"/>
    </location>
</feature>
<feature type="transmembrane region" description="Helical" evidence="5">
    <location>
        <begin position="71"/>
        <end position="91"/>
    </location>
</feature>
<dbReference type="FunCoup" id="A0A673YTN4">
    <property type="interactions" value="495"/>
</dbReference>
<evidence type="ECO:0000313" key="7">
    <source>
        <dbReference type="Ensembl" id="ENSSTUP00000038106.1"/>
    </source>
</evidence>
<feature type="region of interest" description="Disordered" evidence="4">
    <location>
        <begin position="38"/>
        <end position="66"/>
    </location>
</feature>
<dbReference type="Pfam" id="PF00059">
    <property type="entry name" value="Lectin_C"/>
    <property type="match status" value="1"/>
</dbReference>
<dbReference type="InterPro" id="IPR016186">
    <property type="entry name" value="C-type_lectin-like/link_sf"/>
</dbReference>
<keyword evidence="2" id="KW-1015">Disulfide bond</keyword>
<gene>
    <name evidence="7" type="primary">LOC115192022</name>
</gene>
<keyword evidence="1" id="KW-0430">Lectin</keyword>
<dbReference type="InParanoid" id="A0A673YTN4"/>
<keyword evidence="5" id="KW-1133">Transmembrane helix</keyword>
<dbReference type="PROSITE" id="PS50041">
    <property type="entry name" value="C_TYPE_LECTIN_2"/>
    <property type="match status" value="1"/>
</dbReference>
<evidence type="ECO:0000313" key="8">
    <source>
        <dbReference type="Proteomes" id="UP000472277"/>
    </source>
</evidence>
<proteinExistence type="predicted"/>
<dbReference type="Ensembl" id="ENSSTUT00000039838.1">
    <property type="protein sequence ID" value="ENSSTUP00000038106.1"/>
    <property type="gene ID" value="ENSSTUG00000016263.1"/>
</dbReference>
<protein>
    <submittedName>
        <fullName evidence="7">C-type lectin domain family 4 member E-like</fullName>
    </submittedName>
</protein>
<evidence type="ECO:0000256" key="1">
    <source>
        <dbReference type="ARBA" id="ARBA00022734"/>
    </source>
</evidence>
<dbReference type="SUPFAM" id="SSF90257">
    <property type="entry name" value="Myosin rod fragments"/>
    <property type="match status" value="1"/>
</dbReference>
<evidence type="ECO:0000256" key="2">
    <source>
        <dbReference type="ARBA" id="ARBA00023157"/>
    </source>
</evidence>
<evidence type="ECO:0000256" key="3">
    <source>
        <dbReference type="SAM" id="Coils"/>
    </source>
</evidence>
<evidence type="ECO:0000256" key="4">
    <source>
        <dbReference type="SAM" id="MobiDB-lite"/>
    </source>
</evidence>
<keyword evidence="3" id="KW-0175">Coiled coil</keyword>
<name>A0A673YTN4_SALTR</name>